<feature type="binding site" evidence="10">
    <location>
        <position position="431"/>
    </location>
    <ligand>
        <name>Zn(2+)</name>
        <dbReference type="ChEBI" id="CHEBI:29105"/>
        <label>2</label>
    </ligand>
</feature>
<comment type="caution">
    <text evidence="15">The sequence shown here is derived from an EMBL/GenBank/DDBJ whole genome shotgun (WGS) entry which is preliminary data.</text>
</comment>
<dbReference type="InterPro" id="IPR029052">
    <property type="entry name" value="Metallo-depent_PP-like"/>
</dbReference>
<feature type="domain" description="Calcineurin-like phosphoesterase" evidence="13">
    <location>
        <begin position="176"/>
        <end position="434"/>
    </location>
</feature>
<evidence type="ECO:0000256" key="4">
    <source>
        <dbReference type="ARBA" id="ARBA00022723"/>
    </source>
</evidence>
<keyword evidence="3" id="KW-0964">Secreted</keyword>
<evidence type="ECO:0000256" key="5">
    <source>
        <dbReference type="ARBA" id="ARBA00022729"/>
    </source>
</evidence>
<dbReference type="GO" id="GO:0006685">
    <property type="term" value="P:sphingomyelin catabolic process"/>
    <property type="evidence" value="ECO:0007669"/>
    <property type="project" value="UniProtKB-UniRule"/>
</dbReference>
<evidence type="ECO:0000313" key="15">
    <source>
        <dbReference type="EMBL" id="KAJ3657863.1"/>
    </source>
</evidence>
<protein>
    <recommendedName>
        <fullName evidence="9">Sphingomyelin phosphodiesterase</fullName>
        <ecNumber evidence="9">3.1.4.12</ecNumber>
    </recommendedName>
</protein>
<evidence type="ECO:0000256" key="3">
    <source>
        <dbReference type="ARBA" id="ARBA00022525"/>
    </source>
</evidence>
<dbReference type="SUPFAM" id="SSF56300">
    <property type="entry name" value="Metallo-dependent phosphatases"/>
    <property type="match status" value="1"/>
</dbReference>
<evidence type="ECO:0000256" key="9">
    <source>
        <dbReference type="PIRNR" id="PIRNR000948"/>
    </source>
</evidence>
<dbReference type="InterPro" id="IPR011001">
    <property type="entry name" value="Saposin-like"/>
</dbReference>
<dbReference type="GO" id="GO:0046513">
    <property type="term" value="P:ceramide biosynthetic process"/>
    <property type="evidence" value="ECO:0007669"/>
    <property type="project" value="TreeGrafter"/>
</dbReference>
<dbReference type="InterPro" id="IPR041805">
    <property type="entry name" value="ASMase/PPN1_MPP"/>
</dbReference>
<dbReference type="GO" id="GO:0046872">
    <property type="term" value="F:metal ion binding"/>
    <property type="evidence" value="ECO:0007669"/>
    <property type="project" value="UniProtKB-KW"/>
</dbReference>
<keyword evidence="6 9" id="KW-0378">Hydrolase</keyword>
<keyword evidence="8" id="KW-0325">Glycoprotein</keyword>
<feature type="disulfide bond" evidence="11">
    <location>
        <begin position="560"/>
        <end position="564"/>
    </location>
</feature>
<evidence type="ECO:0000256" key="8">
    <source>
        <dbReference type="ARBA" id="ARBA00023180"/>
    </source>
</evidence>
<keyword evidence="11" id="KW-1015">Disulfide bond</keyword>
<evidence type="ECO:0000256" key="1">
    <source>
        <dbReference type="ARBA" id="ARBA00004613"/>
    </source>
</evidence>
<sequence>MSKLHFYIFVVSTLILSASQNILHDLSDFSTYIREHLLETKGYEDVLKTALYAQSASLPDVEYLMEHEIVCNACPIFANRFIDKRKKGYPQRYFMDTLDFFCEFIGTRRVCRGYGRHFINVFLYTVDNKYDLTAERICQVLLTAFGCSYGIHFNWSVVIPSGGTERPKLGRNENFTILQLSDIHYDPNYMPGGNGVCSEPLCCQNDQPVPPSSKDRCGYWGDYRNGDSPWHLIENTIKQTKNKTFDFVYYTGDIMSHRIFDTSIEKNSQLASKLYSYLRESFDVPIFPVLGNHEAHPLDFWAPSVGGFNMSWLYRVAADHWVKMVGQDVSETVLAGGYYTVSPKPGFRIIALNNNVAIKSNFWLFYNDGDARKQLQWLVDTLVEAERNNERVHIMGHVPPGTHDVVKEWSRQYSRIVERFASTIVAQFNGHTHVDELRVFYSSTNTSSTEAFGVAFNGAAVTPWGTNSNPSFKYYTVDGSSCVVLDYEEYTFNLTRANSNRTYSPEWYKLYSFKEAYGFENLMPSEVDKVLHRMATNHSLLDTYFRFYFRDADVGTRSGCDDRCKRNFLCQMSTTIYGQECHCRRFLDLYDKINS</sequence>
<dbReference type="Pfam" id="PF19272">
    <property type="entry name" value="ASMase_C"/>
    <property type="match status" value="1"/>
</dbReference>
<comment type="subcellular location">
    <subcellularLocation>
        <location evidence="1">Secreted</location>
    </subcellularLocation>
</comment>
<evidence type="ECO:0000256" key="7">
    <source>
        <dbReference type="ARBA" id="ARBA00022833"/>
    </source>
</evidence>
<dbReference type="EMBL" id="JALNTZ010000003">
    <property type="protein sequence ID" value="KAJ3657863.1"/>
    <property type="molecule type" value="Genomic_DNA"/>
</dbReference>
<feature type="binding site" evidence="10">
    <location>
        <position position="397"/>
    </location>
    <ligand>
        <name>Zn(2+)</name>
        <dbReference type="ChEBI" id="CHEBI:29105"/>
        <label>2</label>
    </ligand>
</feature>
<keyword evidence="9" id="KW-0326">Glycosidase</keyword>
<feature type="binding site" evidence="10">
    <location>
        <position position="253"/>
    </location>
    <ligand>
        <name>Zn(2+)</name>
        <dbReference type="ChEBI" id="CHEBI:29105"/>
        <label>1</label>
    </ligand>
</feature>
<feature type="disulfide bond" evidence="11">
    <location>
        <begin position="197"/>
        <end position="202"/>
    </location>
</feature>
<gene>
    <name evidence="15" type="ORF">Zmor_009639</name>
</gene>
<proteinExistence type="inferred from homology"/>
<feature type="binding site" evidence="10">
    <location>
        <position position="253"/>
    </location>
    <ligand>
        <name>Zn(2+)</name>
        <dbReference type="ChEBI" id="CHEBI:29105"/>
        <label>2</label>
    </ligand>
</feature>
<name>A0AA38MJ04_9CUCU</name>
<feature type="chain" id="PRO_5041400483" description="Sphingomyelin phosphodiesterase" evidence="12">
    <location>
        <begin position="20"/>
        <end position="595"/>
    </location>
</feature>
<dbReference type="GO" id="GO:0061750">
    <property type="term" value="F:acid sphingomyelin phosphodiesterase activity"/>
    <property type="evidence" value="ECO:0007669"/>
    <property type="project" value="TreeGrafter"/>
</dbReference>
<evidence type="ECO:0000256" key="11">
    <source>
        <dbReference type="PIRSR" id="PIRSR000948-2"/>
    </source>
</evidence>
<feature type="domain" description="Sphingomyelin phosphodiesterase C-terminal" evidence="14">
    <location>
        <begin position="467"/>
        <end position="573"/>
    </location>
</feature>
<feature type="binding site" evidence="10">
    <location>
        <position position="184"/>
    </location>
    <ligand>
        <name>Zn(2+)</name>
        <dbReference type="ChEBI" id="CHEBI:29105"/>
        <label>1</label>
    </ligand>
</feature>
<evidence type="ECO:0000259" key="14">
    <source>
        <dbReference type="Pfam" id="PF19272"/>
    </source>
</evidence>
<keyword evidence="4 10" id="KW-0479">Metal-binding</keyword>
<evidence type="ECO:0000256" key="12">
    <source>
        <dbReference type="SAM" id="SignalP"/>
    </source>
</evidence>
<keyword evidence="16" id="KW-1185">Reference proteome</keyword>
<comment type="catalytic activity">
    <reaction evidence="9">
        <text>a sphingomyelin + H2O = phosphocholine + an N-acylsphing-4-enine + H(+)</text>
        <dbReference type="Rhea" id="RHEA:19253"/>
        <dbReference type="ChEBI" id="CHEBI:15377"/>
        <dbReference type="ChEBI" id="CHEBI:15378"/>
        <dbReference type="ChEBI" id="CHEBI:17636"/>
        <dbReference type="ChEBI" id="CHEBI:52639"/>
        <dbReference type="ChEBI" id="CHEBI:295975"/>
        <dbReference type="EC" id="3.1.4.12"/>
    </reaction>
</comment>
<feature type="signal peptide" evidence="12">
    <location>
        <begin position="1"/>
        <end position="19"/>
    </location>
</feature>
<comment type="similarity">
    <text evidence="2 9">Belongs to the acid sphingomyelinase family.</text>
</comment>
<comment type="cofactor">
    <cofactor evidence="10">
        <name>Zn(2+)</name>
        <dbReference type="ChEBI" id="CHEBI:29105"/>
    </cofactor>
    <text evidence="10">Binds 2 Zn(2+) ions per subunit.</text>
</comment>
<dbReference type="GO" id="GO:0016020">
    <property type="term" value="C:membrane"/>
    <property type="evidence" value="ECO:0007669"/>
    <property type="project" value="GOC"/>
</dbReference>
<keyword evidence="5 12" id="KW-0732">Signal</keyword>
<dbReference type="GO" id="GO:0005615">
    <property type="term" value="C:extracellular space"/>
    <property type="evidence" value="ECO:0007669"/>
    <property type="project" value="TreeGrafter"/>
</dbReference>
<feature type="binding site" evidence="10">
    <location>
        <position position="433"/>
    </location>
    <ligand>
        <name>Zn(2+)</name>
        <dbReference type="ChEBI" id="CHEBI:29105"/>
        <label>1</label>
    </ligand>
</feature>
<dbReference type="InterPro" id="IPR011160">
    <property type="entry name" value="Sphingomy_PDE"/>
</dbReference>
<accession>A0AA38MJ04</accession>
<dbReference type="Gene3D" id="3.60.21.10">
    <property type="match status" value="1"/>
</dbReference>
<feature type="disulfide bond" evidence="11">
    <location>
        <begin position="102"/>
        <end position="111"/>
    </location>
</feature>
<comment type="function">
    <text evidence="9">Converts sphingomyelin to ceramide.</text>
</comment>
<evidence type="ECO:0000256" key="2">
    <source>
        <dbReference type="ARBA" id="ARBA00008234"/>
    </source>
</evidence>
<reference evidence="15" key="1">
    <citation type="journal article" date="2023" name="G3 (Bethesda)">
        <title>Whole genome assemblies of Zophobas morio and Tenebrio molitor.</title>
        <authorList>
            <person name="Kaur S."/>
            <person name="Stinson S.A."/>
            <person name="diCenzo G.C."/>
        </authorList>
    </citation>
    <scope>NUCLEOTIDE SEQUENCE</scope>
    <source>
        <strain evidence="15">QUZm001</strain>
    </source>
</reference>
<dbReference type="EC" id="3.1.4.12" evidence="9"/>
<dbReference type="PANTHER" id="PTHR10340">
    <property type="entry name" value="SPHINGOMYELIN PHOSPHODIESTERASE"/>
    <property type="match status" value="1"/>
</dbReference>
<evidence type="ECO:0000256" key="10">
    <source>
        <dbReference type="PIRSR" id="PIRSR000948-1"/>
    </source>
</evidence>
<feature type="binding site" evidence="10">
    <location>
        <position position="292"/>
    </location>
    <ligand>
        <name>Zn(2+)</name>
        <dbReference type="ChEBI" id="CHEBI:29105"/>
        <label>2</label>
    </ligand>
</feature>
<dbReference type="InterPro" id="IPR004843">
    <property type="entry name" value="Calcineurin-like_PHP"/>
</dbReference>
<dbReference type="SUPFAM" id="SSF47862">
    <property type="entry name" value="Saposin"/>
    <property type="match status" value="1"/>
</dbReference>
<dbReference type="PANTHER" id="PTHR10340:SF29">
    <property type="entry name" value="SPHINGOMYELIN PHOSPHODIESTERASE"/>
    <property type="match status" value="1"/>
</dbReference>
<evidence type="ECO:0000313" key="16">
    <source>
        <dbReference type="Proteomes" id="UP001168821"/>
    </source>
</evidence>
<dbReference type="InterPro" id="IPR045473">
    <property type="entry name" value="ASM_C"/>
</dbReference>
<dbReference type="Pfam" id="PF00149">
    <property type="entry name" value="Metallophos"/>
    <property type="match status" value="1"/>
</dbReference>
<keyword evidence="7 10" id="KW-0862">Zinc</keyword>
<dbReference type="AlphaFoldDB" id="A0AA38MJ04"/>
<organism evidence="15 16">
    <name type="scientific">Zophobas morio</name>
    <dbReference type="NCBI Taxonomy" id="2755281"/>
    <lineage>
        <taxon>Eukaryota</taxon>
        <taxon>Metazoa</taxon>
        <taxon>Ecdysozoa</taxon>
        <taxon>Arthropoda</taxon>
        <taxon>Hexapoda</taxon>
        <taxon>Insecta</taxon>
        <taxon>Pterygota</taxon>
        <taxon>Neoptera</taxon>
        <taxon>Endopterygota</taxon>
        <taxon>Coleoptera</taxon>
        <taxon>Polyphaga</taxon>
        <taxon>Cucujiformia</taxon>
        <taxon>Tenebrionidae</taxon>
        <taxon>Zophobas</taxon>
    </lineage>
</organism>
<dbReference type="CDD" id="cd00842">
    <property type="entry name" value="MPP_ASMase"/>
    <property type="match status" value="1"/>
</dbReference>
<dbReference type="GO" id="GO:0016798">
    <property type="term" value="F:hydrolase activity, acting on glycosyl bonds"/>
    <property type="evidence" value="ECO:0007669"/>
    <property type="project" value="UniProtKB-KW"/>
</dbReference>
<evidence type="ECO:0000259" key="13">
    <source>
        <dbReference type="Pfam" id="PF00149"/>
    </source>
</evidence>
<dbReference type="GO" id="GO:0005764">
    <property type="term" value="C:lysosome"/>
    <property type="evidence" value="ECO:0007669"/>
    <property type="project" value="TreeGrafter"/>
</dbReference>
<evidence type="ECO:0000256" key="6">
    <source>
        <dbReference type="ARBA" id="ARBA00022801"/>
    </source>
</evidence>
<feature type="binding site" evidence="10">
    <location>
        <position position="182"/>
    </location>
    <ligand>
        <name>Zn(2+)</name>
        <dbReference type="ChEBI" id="CHEBI:29105"/>
        <label>1</label>
    </ligand>
</feature>
<dbReference type="Proteomes" id="UP001168821">
    <property type="component" value="Unassembled WGS sequence"/>
</dbReference>
<dbReference type="PIRSF" id="PIRSF000948">
    <property type="entry name" value="Sphingomy_PDE"/>
    <property type="match status" value="1"/>
</dbReference>